<evidence type="ECO:0000313" key="6">
    <source>
        <dbReference type="Proteomes" id="UP000216207"/>
    </source>
</evidence>
<dbReference type="PRINTS" id="PR00032">
    <property type="entry name" value="HTHARAC"/>
</dbReference>
<protein>
    <submittedName>
        <fullName evidence="5">AraC family transcriptional regulator</fullName>
    </submittedName>
</protein>
<dbReference type="GO" id="GO:0043565">
    <property type="term" value="F:sequence-specific DNA binding"/>
    <property type="evidence" value="ECO:0007669"/>
    <property type="project" value="InterPro"/>
</dbReference>
<dbReference type="SUPFAM" id="SSF46689">
    <property type="entry name" value="Homeodomain-like"/>
    <property type="match status" value="2"/>
</dbReference>
<dbReference type="PANTHER" id="PTHR47504:SF6">
    <property type="entry name" value="ARAC-FAMILY TRANSCRIPTIONAL REGULATOR"/>
    <property type="match status" value="1"/>
</dbReference>
<dbReference type="Gene3D" id="2.60.120.260">
    <property type="entry name" value="Galactose-binding domain-like"/>
    <property type="match status" value="1"/>
</dbReference>
<keyword evidence="3" id="KW-0804">Transcription</keyword>
<dbReference type="Proteomes" id="UP000216207">
    <property type="component" value="Unassembled WGS sequence"/>
</dbReference>
<keyword evidence="1" id="KW-0805">Transcription regulation</keyword>
<dbReference type="EMBL" id="NPCC01000011">
    <property type="protein sequence ID" value="PAE89067.1"/>
    <property type="molecule type" value="Genomic_DNA"/>
</dbReference>
<dbReference type="InterPro" id="IPR050959">
    <property type="entry name" value="MarA-like"/>
</dbReference>
<evidence type="ECO:0000256" key="1">
    <source>
        <dbReference type="ARBA" id="ARBA00023015"/>
    </source>
</evidence>
<dbReference type="SMART" id="SM00342">
    <property type="entry name" value="HTH_ARAC"/>
    <property type="match status" value="1"/>
</dbReference>
<proteinExistence type="predicted"/>
<dbReference type="InterPro" id="IPR018062">
    <property type="entry name" value="HTH_AraC-typ_CS"/>
</dbReference>
<dbReference type="InterPro" id="IPR018060">
    <property type="entry name" value="HTH_AraC"/>
</dbReference>
<organism evidence="5 6">
    <name type="scientific">Shouchella clausii</name>
    <name type="common">Alkalihalobacillus clausii</name>
    <dbReference type="NCBI Taxonomy" id="79880"/>
    <lineage>
        <taxon>Bacteria</taxon>
        <taxon>Bacillati</taxon>
        <taxon>Bacillota</taxon>
        <taxon>Bacilli</taxon>
        <taxon>Bacillales</taxon>
        <taxon>Bacillaceae</taxon>
        <taxon>Shouchella</taxon>
    </lineage>
</organism>
<keyword evidence="2" id="KW-0238">DNA-binding</keyword>
<dbReference type="InterPro" id="IPR020449">
    <property type="entry name" value="Tscrpt_reg_AraC-type_HTH"/>
</dbReference>
<evidence type="ECO:0000256" key="2">
    <source>
        <dbReference type="ARBA" id="ARBA00023125"/>
    </source>
</evidence>
<comment type="caution">
    <text evidence="5">The sequence shown here is derived from an EMBL/GenBank/DDBJ whole genome shotgun (WGS) entry which is preliminary data.</text>
</comment>
<dbReference type="PROSITE" id="PS00041">
    <property type="entry name" value="HTH_ARAC_FAMILY_1"/>
    <property type="match status" value="1"/>
</dbReference>
<dbReference type="PANTHER" id="PTHR47504">
    <property type="entry name" value="RIGHT ORIGIN-BINDING PROTEIN"/>
    <property type="match status" value="1"/>
</dbReference>
<name>A0A268P002_SHOCL</name>
<feature type="domain" description="HTH araC/xylS-type" evidence="4">
    <location>
        <begin position="31"/>
        <end position="129"/>
    </location>
</feature>
<dbReference type="Pfam" id="PF12833">
    <property type="entry name" value="HTH_18"/>
    <property type="match status" value="1"/>
</dbReference>
<evidence type="ECO:0000259" key="4">
    <source>
        <dbReference type="PROSITE" id="PS01124"/>
    </source>
</evidence>
<dbReference type="Gene3D" id="1.10.10.60">
    <property type="entry name" value="Homeodomain-like"/>
    <property type="match status" value="2"/>
</dbReference>
<dbReference type="InterPro" id="IPR009057">
    <property type="entry name" value="Homeodomain-like_sf"/>
</dbReference>
<reference evidence="5 6" key="1">
    <citation type="submission" date="2017-07" db="EMBL/GenBank/DDBJ databases">
        <title>Isolation and whole genome analysis of endospore-forming bacteria from heroin.</title>
        <authorList>
            <person name="Kalinowski J."/>
            <person name="Ahrens B."/>
            <person name="Al-Dilaimi A."/>
            <person name="Winkler A."/>
            <person name="Wibberg D."/>
            <person name="Schleenbecker U."/>
            <person name="Ruckert C."/>
            <person name="Wolfel R."/>
            <person name="Grass G."/>
        </authorList>
    </citation>
    <scope>NUCLEOTIDE SEQUENCE [LARGE SCALE GENOMIC DNA]</scope>
    <source>
        <strain evidence="5 6">7539</strain>
    </source>
</reference>
<evidence type="ECO:0000313" key="5">
    <source>
        <dbReference type="EMBL" id="PAE89067.1"/>
    </source>
</evidence>
<dbReference type="AlphaFoldDB" id="A0A268P002"/>
<gene>
    <name evidence="5" type="ORF">CHH72_09485</name>
</gene>
<sequence>MRNLDQKKEKTVCYDKRARGGRTIDYNKSIQTSIAYIESHLQDPISVADVAKKAGYSPYHFHRVFLQEVGLSLSEYIKRRRLCFAAKTLLHTDTPVIEVAFTCGFESQEAFTRAFKRLYGLPPARYRTRFQPHQFIQANGGNMMDLQTSPIKHWFLSGSQPAEYEYGLDTETVHQGSVSAYLKSYALQEEDDFATLMQQFNAKNYVGKRVRFSGFVKTKNVTNYCGLWMRVDNNMNDALQFDNMSNRKIVGTTNWNRYAIVLDVPENSAVISFGLLLSGKGQAWLDSCSFEVVDKKVPSTNIEMNFTMYDEPLNLSFQE</sequence>
<dbReference type="GO" id="GO:0003700">
    <property type="term" value="F:DNA-binding transcription factor activity"/>
    <property type="evidence" value="ECO:0007669"/>
    <property type="project" value="InterPro"/>
</dbReference>
<accession>A0A268P002</accession>
<dbReference type="PROSITE" id="PS01124">
    <property type="entry name" value="HTH_ARAC_FAMILY_2"/>
    <property type="match status" value="1"/>
</dbReference>
<evidence type="ECO:0000256" key="3">
    <source>
        <dbReference type="ARBA" id="ARBA00023163"/>
    </source>
</evidence>